<dbReference type="PROSITE" id="PS51352">
    <property type="entry name" value="THIOREDOXIN_2"/>
    <property type="match status" value="1"/>
</dbReference>
<sequence>MPFMPIKNRFSSSTARSGRQSRAGWLLAAVSLVVAATASAAASALKAGVFDPPRLAPDFSLQGSNGAALKLSDYRGKLVVLGFGFTSCPDVCPTTLSVLSSARKKLGAAGAEVQVVYVTVDPERDTAARMKQYLGTFDPTFIGGTGSGEQLAAVRKDYGIQAEKKVFGDNYMVAHSSYVYLIDRKGVLRALMPYGHTPDDYAHDLKMLLSE</sequence>
<dbReference type="InterPro" id="IPR013766">
    <property type="entry name" value="Thioredoxin_domain"/>
</dbReference>
<dbReference type="Pfam" id="PF02630">
    <property type="entry name" value="SCO1-SenC"/>
    <property type="match status" value="1"/>
</dbReference>
<feature type="signal peptide" evidence="5">
    <location>
        <begin position="1"/>
        <end position="40"/>
    </location>
</feature>
<feature type="disulfide bond" description="Redox-active" evidence="4">
    <location>
        <begin position="88"/>
        <end position="92"/>
    </location>
</feature>
<dbReference type="EMBL" id="JACHHZ010000006">
    <property type="protein sequence ID" value="MBB6096067.1"/>
    <property type="molecule type" value="Genomic_DNA"/>
</dbReference>
<dbReference type="PANTHER" id="PTHR12151">
    <property type="entry name" value="ELECTRON TRANSPORT PROTIN SCO1/SENC FAMILY MEMBER"/>
    <property type="match status" value="1"/>
</dbReference>
<feature type="domain" description="Thioredoxin" evidence="6">
    <location>
        <begin position="50"/>
        <end position="210"/>
    </location>
</feature>
<feature type="chain" id="PRO_5032741109" evidence="5">
    <location>
        <begin position="41"/>
        <end position="211"/>
    </location>
</feature>
<evidence type="ECO:0000256" key="5">
    <source>
        <dbReference type="SAM" id="SignalP"/>
    </source>
</evidence>
<keyword evidence="3" id="KW-0479">Metal-binding</keyword>
<dbReference type="InterPro" id="IPR003782">
    <property type="entry name" value="SCO1/SenC"/>
</dbReference>
<accession>A0A841HS15</accession>
<comment type="caution">
    <text evidence="7">The sequence shown here is derived from an EMBL/GenBank/DDBJ whole genome shotgun (WGS) entry which is preliminary data.</text>
</comment>
<keyword evidence="4" id="KW-1015">Disulfide bond</keyword>
<dbReference type="CDD" id="cd02968">
    <property type="entry name" value="SCO"/>
    <property type="match status" value="1"/>
</dbReference>
<evidence type="ECO:0000259" key="6">
    <source>
        <dbReference type="PROSITE" id="PS51352"/>
    </source>
</evidence>
<evidence type="ECO:0000256" key="2">
    <source>
        <dbReference type="ARBA" id="ARBA00023008"/>
    </source>
</evidence>
<organism evidence="7 8">
    <name type="scientific">Povalibacter uvarum</name>
    <dbReference type="NCBI Taxonomy" id="732238"/>
    <lineage>
        <taxon>Bacteria</taxon>
        <taxon>Pseudomonadati</taxon>
        <taxon>Pseudomonadota</taxon>
        <taxon>Gammaproteobacteria</taxon>
        <taxon>Steroidobacterales</taxon>
        <taxon>Steroidobacteraceae</taxon>
        <taxon>Povalibacter</taxon>
    </lineage>
</organism>
<feature type="binding site" evidence="3">
    <location>
        <position position="92"/>
    </location>
    <ligand>
        <name>Cu cation</name>
        <dbReference type="ChEBI" id="CHEBI:23378"/>
    </ligand>
</feature>
<evidence type="ECO:0000256" key="1">
    <source>
        <dbReference type="ARBA" id="ARBA00010996"/>
    </source>
</evidence>
<evidence type="ECO:0000256" key="4">
    <source>
        <dbReference type="PIRSR" id="PIRSR603782-2"/>
    </source>
</evidence>
<evidence type="ECO:0000313" key="7">
    <source>
        <dbReference type="EMBL" id="MBB6096067.1"/>
    </source>
</evidence>
<gene>
    <name evidence="7" type="ORF">HNQ60_004958</name>
</gene>
<keyword evidence="5" id="KW-0732">Signal</keyword>
<dbReference type="InterPro" id="IPR036249">
    <property type="entry name" value="Thioredoxin-like_sf"/>
</dbReference>
<comment type="similarity">
    <text evidence="1">Belongs to the SCO1/2 family.</text>
</comment>
<keyword evidence="2 3" id="KW-0186">Copper</keyword>
<proteinExistence type="inferred from homology"/>
<dbReference type="AlphaFoldDB" id="A0A841HS15"/>
<keyword evidence="8" id="KW-1185">Reference proteome</keyword>
<reference evidence="7 8" key="1">
    <citation type="submission" date="2020-08" db="EMBL/GenBank/DDBJ databases">
        <title>Genomic Encyclopedia of Type Strains, Phase IV (KMG-IV): sequencing the most valuable type-strain genomes for metagenomic binning, comparative biology and taxonomic classification.</title>
        <authorList>
            <person name="Goeker M."/>
        </authorList>
    </citation>
    <scope>NUCLEOTIDE SEQUENCE [LARGE SCALE GENOMIC DNA]</scope>
    <source>
        <strain evidence="7 8">DSM 26723</strain>
    </source>
</reference>
<evidence type="ECO:0000313" key="8">
    <source>
        <dbReference type="Proteomes" id="UP000588068"/>
    </source>
</evidence>
<dbReference type="Gene3D" id="3.40.30.10">
    <property type="entry name" value="Glutaredoxin"/>
    <property type="match status" value="1"/>
</dbReference>
<feature type="binding site" evidence="3">
    <location>
        <position position="88"/>
    </location>
    <ligand>
        <name>Cu cation</name>
        <dbReference type="ChEBI" id="CHEBI:23378"/>
    </ligand>
</feature>
<name>A0A841HS15_9GAMM</name>
<dbReference type="GO" id="GO:0046872">
    <property type="term" value="F:metal ion binding"/>
    <property type="evidence" value="ECO:0007669"/>
    <property type="project" value="UniProtKB-KW"/>
</dbReference>
<dbReference type="SUPFAM" id="SSF52833">
    <property type="entry name" value="Thioredoxin-like"/>
    <property type="match status" value="1"/>
</dbReference>
<evidence type="ECO:0000256" key="3">
    <source>
        <dbReference type="PIRSR" id="PIRSR603782-1"/>
    </source>
</evidence>
<feature type="binding site" evidence="3">
    <location>
        <position position="175"/>
    </location>
    <ligand>
        <name>Cu cation</name>
        <dbReference type="ChEBI" id="CHEBI:23378"/>
    </ligand>
</feature>
<dbReference type="PANTHER" id="PTHR12151:SF25">
    <property type="entry name" value="LINALOOL DEHYDRATASE_ISOMERASE DOMAIN-CONTAINING PROTEIN"/>
    <property type="match status" value="1"/>
</dbReference>
<dbReference type="Proteomes" id="UP000588068">
    <property type="component" value="Unassembled WGS sequence"/>
</dbReference>
<protein>
    <submittedName>
        <fullName evidence="7">Protein SCO1/2</fullName>
    </submittedName>
</protein>